<protein>
    <submittedName>
        <fullName evidence="1">Uncharacterized protein</fullName>
    </submittedName>
</protein>
<name>A0A2D4GRN1_MICCO</name>
<dbReference type="AlphaFoldDB" id="A0A2D4GRN1"/>
<sequence length="109" mass="12322">MASSTSLMLGMPVAAQILCQRKQALESFAVSRAAPRARVKHLMGQIWHMGLELDTPVPAHAQFLISEYKSFSNLVLLCHFSLYMYTLLFSSKCNNLHFFPLNSIMFHST</sequence>
<organism evidence="1">
    <name type="scientific">Micrurus corallinus</name>
    <name type="common">Brazilian coral snake</name>
    <dbReference type="NCBI Taxonomy" id="54390"/>
    <lineage>
        <taxon>Eukaryota</taxon>
        <taxon>Metazoa</taxon>
        <taxon>Chordata</taxon>
        <taxon>Craniata</taxon>
        <taxon>Vertebrata</taxon>
        <taxon>Euteleostomi</taxon>
        <taxon>Lepidosauria</taxon>
        <taxon>Squamata</taxon>
        <taxon>Bifurcata</taxon>
        <taxon>Unidentata</taxon>
        <taxon>Episquamata</taxon>
        <taxon>Toxicofera</taxon>
        <taxon>Serpentes</taxon>
        <taxon>Colubroidea</taxon>
        <taxon>Elapidae</taxon>
        <taxon>Elapinae</taxon>
        <taxon>Micrurus</taxon>
    </lineage>
</organism>
<evidence type="ECO:0000313" key="1">
    <source>
        <dbReference type="EMBL" id="LAA62374.1"/>
    </source>
</evidence>
<reference evidence="1" key="2">
    <citation type="submission" date="2017-11" db="EMBL/GenBank/DDBJ databases">
        <title>Coralsnake Venomics: Analyses of Venom Gland Transcriptomes and Proteomes of Six Brazilian Taxa.</title>
        <authorList>
            <person name="Aird S.D."/>
            <person name="Jorge da Silva N."/>
            <person name="Qiu L."/>
            <person name="Villar-Briones A."/>
            <person name="Aparecida-Saddi V."/>
            <person name="Campos-Telles M.P."/>
            <person name="Grau M."/>
            <person name="Mikheyev A.S."/>
        </authorList>
    </citation>
    <scope>NUCLEOTIDE SEQUENCE</scope>
    <source>
        <tissue evidence="1">Venom_gland</tissue>
    </source>
</reference>
<proteinExistence type="predicted"/>
<dbReference type="EMBL" id="IACJ01143878">
    <property type="protein sequence ID" value="LAA62374.1"/>
    <property type="molecule type" value="Transcribed_RNA"/>
</dbReference>
<reference evidence="1" key="1">
    <citation type="submission" date="2017-07" db="EMBL/GenBank/DDBJ databases">
        <authorList>
            <person name="Mikheyev A."/>
            <person name="Grau M."/>
        </authorList>
    </citation>
    <scope>NUCLEOTIDE SEQUENCE</scope>
    <source>
        <tissue evidence="1">Venom_gland</tissue>
    </source>
</reference>
<accession>A0A2D4GRN1</accession>